<reference evidence="2 3" key="1">
    <citation type="submission" date="2019-07" db="EMBL/GenBank/DDBJ databases">
        <title>Rapid identification of Enteric Bacteria from Whole Genome Sequences (WGS) using Average Nucleotide Identity (ANI).</title>
        <authorList>
            <person name="Lane C."/>
        </authorList>
    </citation>
    <scope>NUCLEOTIDE SEQUENCE [LARGE SCALE GENOMIC DNA]</scope>
    <source>
        <strain evidence="2 3">2016D-0084</strain>
    </source>
</reference>
<dbReference type="SMART" id="SM00267">
    <property type="entry name" value="GGDEF"/>
    <property type="match status" value="1"/>
</dbReference>
<dbReference type="SUPFAM" id="SSF55073">
    <property type="entry name" value="Nucleotide cyclase"/>
    <property type="match status" value="1"/>
</dbReference>
<evidence type="ECO:0000313" key="3">
    <source>
        <dbReference type="Proteomes" id="UP000321629"/>
    </source>
</evidence>
<dbReference type="RefSeq" id="WP_147554797.1">
    <property type="nucleotide sequence ID" value="NZ_VOWJ01000002.1"/>
</dbReference>
<dbReference type="PROSITE" id="PS50887">
    <property type="entry name" value="GGDEF"/>
    <property type="match status" value="1"/>
</dbReference>
<dbReference type="InterPro" id="IPR043128">
    <property type="entry name" value="Rev_trsase/Diguanyl_cyclase"/>
</dbReference>
<evidence type="ECO:0000313" key="2">
    <source>
        <dbReference type="EMBL" id="TXE90072.1"/>
    </source>
</evidence>
<protein>
    <submittedName>
        <fullName evidence="2">Diguanylate cyclase</fullName>
    </submittedName>
</protein>
<dbReference type="AlphaFoldDB" id="A0A5C7E4A9"/>
<dbReference type="InterPro" id="IPR000160">
    <property type="entry name" value="GGDEF_dom"/>
</dbReference>
<evidence type="ECO:0000259" key="1">
    <source>
        <dbReference type="PROSITE" id="PS50887"/>
    </source>
</evidence>
<sequence>MLDDDLFAELDLNTDSASATKDVPKIQKISGGEFEKFAKSILSELVKDNVPPTPTNYGVYFQKMLNDRPLAFKKKITEITEFEQNDEGIKRANIEQDIKKSFSSTSALVQYIAMIYKHLETMKDMLKKRNSELAVSTGNLAVSNVTHALENDLLRFSSILERYSDEIKENFDEVRQIYKHLEEQSDFDSKFGVYNKKHFLEILEKSIESNLKYSYHTTLLFFKVKDETLEQANTQKEKIAFLKSVCKILAKNISSSDLIAHYGNNIFIALMSHTNLEKAQELSNKFLESLENSNFFLADKEIQINIELVIGVVNKDSKSQDLVNKCIDALKNTGKDLEPFVVIER</sequence>
<dbReference type="InterPro" id="IPR029787">
    <property type="entry name" value="Nucleotide_cyclase"/>
</dbReference>
<feature type="domain" description="GGDEF" evidence="1">
    <location>
        <begin position="217"/>
        <end position="345"/>
    </location>
</feature>
<name>A0A5C7E4A9_9BACT</name>
<dbReference type="Gene3D" id="3.30.70.270">
    <property type="match status" value="1"/>
</dbReference>
<dbReference type="NCBIfam" id="TIGR00254">
    <property type="entry name" value="GGDEF"/>
    <property type="match status" value="1"/>
</dbReference>
<comment type="caution">
    <text evidence="2">The sequence shown here is derived from an EMBL/GenBank/DDBJ whole genome shotgun (WGS) entry which is preliminary data.</text>
</comment>
<dbReference type="EMBL" id="VOWJ01000002">
    <property type="protein sequence ID" value="TXE90072.1"/>
    <property type="molecule type" value="Genomic_DNA"/>
</dbReference>
<dbReference type="Pfam" id="PF00990">
    <property type="entry name" value="GGDEF"/>
    <property type="match status" value="1"/>
</dbReference>
<organism evidence="2 3">
    <name type="scientific">Campylobacter volucris</name>
    <dbReference type="NCBI Taxonomy" id="1031542"/>
    <lineage>
        <taxon>Bacteria</taxon>
        <taxon>Pseudomonadati</taxon>
        <taxon>Campylobacterota</taxon>
        <taxon>Epsilonproteobacteria</taxon>
        <taxon>Campylobacterales</taxon>
        <taxon>Campylobacteraceae</taxon>
        <taxon>Campylobacter</taxon>
    </lineage>
</organism>
<proteinExistence type="predicted"/>
<accession>A0A5C7E4A9</accession>
<dbReference type="Proteomes" id="UP000321629">
    <property type="component" value="Unassembled WGS sequence"/>
</dbReference>
<gene>
    <name evidence="2" type="ORF">FPD38_00105</name>
</gene>